<name>A0ABU4JCM3_9FLAO</name>
<evidence type="ECO:0008006" key="4">
    <source>
        <dbReference type="Google" id="ProtNLM"/>
    </source>
</evidence>
<proteinExistence type="predicted"/>
<dbReference type="EMBL" id="JAMXLT020000001">
    <property type="protein sequence ID" value="MDW8547407.1"/>
    <property type="molecule type" value="Genomic_DNA"/>
</dbReference>
<keyword evidence="3" id="KW-1185">Reference proteome</keyword>
<sequence>MKKYLTLAAGFLATISFGQCTIVGSSTIKINETAPFSVNAKAQCEECYSWKPSPDQNFTVDGNTKSNVINVKAANPGQGTISVSILSDKGLLQCEKTIDVFDAKQDLTDKNCGVFIDDFKEVKVTESVISFFPNENSNDYLYKWAVSYINGDTQESTEKIPQFFFSDINYITSVKLKITTKTPLCSVTLSKKFEQSYWKPTSANFGSIEQKAYSQGSYSDYVKKDNINNGQK</sequence>
<evidence type="ECO:0000256" key="1">
    <source>
        <dbReference type="SAM" id="SignalP"/>
    </source>
</evidence>
<comment type="caution">
    <text evidence="2">The sequence shown here is derived from an EMBL/GenBank/DDBJ whole genome shotgun (WGS) entry which is preliminary data.</text>
</comment>
<evidence type="ECO:0000313" key="2">
    <source>
        <dbReference type="EMBL" id="MDW8547407.1"/>
    </source>
</evidence>
<feature type="signal peptide" evidence="1">
    <location>
        <begin position="1"/>
        <end position="18"/>
    </location>
</feature>
<keyword evidence="1" id="KW-0732">Signal</keyword>
<feature type="chain" id="PRO_5046983745" description="BIG2 domain-containing protein" evidence="1">
    <location>
        <begin position="19"/>
        <end position="232"/>
    </location>
</feature>
<protein>
    <recommendedName>
        <fullName evidence="4">BIG2 domain-containing protein</fullName>
    </recommendedName>
</protein>
<organism evidence="2 3">
    <name type="scientific">Epilithonimonas ginsengisoli</name>
    <dbReference type="NCBI Taxonomy" id="1245592"/>
    <lineage>
        <taxon>Bacteria</taxon>
        <taxon>Pseudomonadati</taxon>
        <taxon>Bacteroidota</taxon>
        <taxon>Flavobacteriia</taxon>
        <taxon>Flavobacteriales</taxon>
        <taxon>Weeksellaceae</taxon>
        <taxon>Chryseobacterium group</taxon>
        <taxon>Epilithonimonas</taxon>
    </lineage>
</organism>
<dbReference type="Proteomes" id="UP001204439">
    <property type="component" value="Unassembled WGS sequence"/>
</dbReference>
<dbReference type="RefSeq" id="WP_063971122.1">
    <property type="nucleotide sequence ID" value="NZ_JAMXLT020000001.1"/>
</dbReference>
<accession>A0ABU4JCM3</accession>
<gene>
    <name evidence="2" type="ORF">NG800_000700</name>
</gene>
<evidence type="ECO:0000313" key="3">
    <source>
        <dbReference type="Proteomes" id="UP001204439"/>
    </source>
</evidence>
<reference evidence="2 3" key="1">
    <citation type="submission" date="2023-11" db="EMBL/GenBank/DDBJ databases">
        <title>First isolation, identification, and characterization of non-pathogenic Epilithonimonas ginsengisoli isolated from diseased farmed rainbow trout (Oncorhynchus mykiss) in Chile.</title>
        <authorList>
            <person name="Miranda C.D."/>
            <person name="Irgang R."/>
            <person name="Concha C."/>
            <person name="Rojas R."/>
            <person name="Avendano R."/>
        </authorList>
    </citation>
    <scope>NUCLEOTIDE SEQUENCE [LARGE SCALE GENOMIC DNA]</scope>
    <source>
        <strain evidence="2 3">FP99</strain>
    </source>
</reference>